<evidence type="ECO:0008006" key="4">
    <source>
        <dbReference type="Google" id="ProtNLM"/>
    </source>
</evidence>
<name>A0A4Y2U993_ARAVE</name>
<gene>
    <name evidence="2" type="ORF">AVEN_241303_1</name>
</gene>
<evidence type="ECO:0000313" key="3">
    <source>
        <dbReference type="Proteomes" id="UP000499080"/>
    </source>
</evidence>
<keyword evidence="3" id="KW-1185">Reference proteome</keyword>
<dbReference type="EMBL" id="BGPR01034037">
    <property type="protein sequence ID" value="GBO08216.1"/>
    <property type="molecule type" value="Genomic_DNA"/>
</dbReference>
<proteinExistence type="predicted"/>
<evidence type="ECO:0000256" key="1">
    <source>
        <dbReference type="SAM" id="MobiDB-lite"/>
    </source>
</evidence>
<accession>A0A4Y2U993</accession>
<dbReference type="AlphaFoldDB" id="A0A4Y2U993"/>
<sequence length="180" mass="20134">MIGGGETLGGDPSQRSHVMQRANEMRPHSLLCRISNFFQIEVTPPTPGMEEVELNDSPETAAEDTLAPPTQKKRIPPFFITPRADFSLTLNILRLTAPSLRSQMSNKFLKLTVETEDEHRALSRLLAAQGVEFKTFNLKQDRPLKIVFRGLPTCTPLDAVKNEIIKAGFDVVSISWLSKF</sequence>
<protein>
    <recommendedName>
        <fullName evidence="4">Pre-C2HC domain-containing protein</fullName>
    </recommendedName>
</protein>
<dbReference type="OrthoDB" id="8123886at2759"/>
<evidence type="ECO:0000313" key="2">
    <source>
        <dbReference type="EMBL" id="GBO08216.1"/>
    </source>
</evidence>
<feature type="region of interest" description="Disordered" evidence="1">
    <location>
        <begin position="45"/>
        <end position="74"/>
    </location>
</feature>
<comment type="caution">
    <text evidence="2">The sequence shown here is derived from an EMBL/GenBank/DDBJ whole genome shotgun (WGS) entry which is preliminary data.</text>
</comment>
<reference evidence="2 3" key="1">
    <citation type="journal article" date="2019" name="Sci. Rep.">
        <title>Orb-weaving spider Araneus ventricosus genome elucidates the spidroin gene catalogue.</title>
        <authorList>
            <person name="Kono N."/>
            <person name="Nakamura H."/>
            <person name="Ohtoshi R."/>
            <person name="Moran D.A.P."/>
            <person name="Shinohara A."/>
            <person name="Yoshida Y."/>
            <person name="Fujiwara M."/>
            <person name="Mori M."/>
            <person name="Tomita M."/>
            <person name="Arakawa K."/>
        </authorList>
    </citation>
    <scope>NUCLEOTIDE SEQUENCE [LARGE SCALE GENOMIC DNA]</scope>
</reference>
<organism evidence="2 3">
    <name type="scientific">Araneus ventricosus</name>
    <name type="common">Orbweaver spider</name>
    <name type="synonym">Epeira ventricosa</name>
    <dbReference type="NCBI Taxonomy" id="182803"/>
    <lineage>
        <taxon>Eukaryota</taxon>
        <taxon>Metazoa</taxon>
        <taxon>Ecdysozoa</taxon>
        <taxon>Arthropoda</taxon>
        <taxon>Chelicerata</taxon>
        <taxon>Arachnida</taxon>
        <taxon>Araneae</taxon>
        <taxon>Araneomorphae</taxon>
        <taxon>Entelegynae</taxon>
        <taxon>Araneoidea</taxon>
        <taxon>Araneidae</taxon>
        <taxon>Araneus</taxon>
    </lineage>
</organism>
<dbReference type="Proteomes" id="UP000499080">
    <property type="component" value="Unassembled WGS sequence"/>
</dbReference>